<sequence>MSEPALFLEPILRRLNPFWQGKPLMRLPEFKRWAFQAVLQRLEHGLAKATVLSGPRQVGKSTLVLQIIQHLLAEGVAPERILYVQFDELTEILRLRQPILQIVDWFEQHILGKTLNEAAQAGQQVYLFLDEVQNLNEWAPQLKHLVDTSDVRVLVTGSSALRIEQGRDSLAGRITTLEMGTLFLREIMAIRHEGSLPALLPLNGLSPLRERAFWDELRAFGMRYAALRDRTFAAFSERGAYPIAHARADVTWAELADQLNETVIRRAIVHDLRLGPRGTKRDPQLLEALFRLACRYAGQAPKAAHFVETLKQILSANISPKRVLAYLSFLDGTLLLRLVEPLEIRLKRQRNPAKICLCDHALRASWLQEIVPLDPQGLARNTHLRDLAGHLAESVVGYFLKSITNVDLAYFPERHGEPEVDFVLSVGEQRIPIEVKYRTRVEPNALSGLRHFLDKPIYQAPFGVLVTLTDEIVVDDPRLVCLPLSTLLLMR</sequence>
<evidence type="ECO:0000259" key="1">
    <source>
        <dbReference type="Pfam" id="PF13173"/>
    </source>
</evidence>
<reference evidence="3 4" key="1">
    <citation type="submission" date="2017-11" db="EMBL/GenBank/DDBJ databases">
        <title>Evolution of Phototrophy in the Chloroflexi Phylum Driven by Horizontal Gene Transfer.</title>
        <authorList>
            <person name="Ward L.M."/>
            <person name="Hemp J."/>
            <person name="Shih P.M."/>
            <person name="Mcglynn S.E."/>
            <person name="Fischer W."/>
        </authorList>
    </citation>
    <scope>NUCLEOTIDE SEQUENCE [LARGE SCALE GENOMIC DNA]</scope>
    <source>
        <strain evidence="3">JP3_13</strain>
    </source>
</reference>
<comment type="caution">
    <text evidence="3">The sequence shown here is derived from an EMBL/GenBank/DDBJ whole genome shotgun (WGS) entry which is preliminary data.</text>
</comment>
<accession>A0A2M8PFR8</accession>
<dbReference type="SUPFAM" id="SSF52540">
    <property type="entry name" value="P-loop containing nucleoside triphosphate hydrolases"/>
    <property type="match status" value="1"/>
</dbReference>
<evidence type="ECO:0000259" key="2">
    <source>
        <dbReference type="Pfam" id="PF13635"/>
    </source>
</evidence>
<proteinExistence type="predicted"/>
<protein>
    <recommendedName>
        <fullName evidence="5">AAA+ ATPase domain-containing protein</fullName>
    </recommendedName>
</protein>
<organism evidence="3 4">
    <name type="scientific">Candidatus Thermofonsia Clade 1 bacterium</name>
    <dbReference type="NCBI Taxonomy" id="2364210"/>
    <lineage>
        <taxon>Bacteria</taxon>
        <taxon>Bacillati</taxon>
        <taxon>Chloroflexota</taxon>
        <taxon>Candidatus Thermofontia</taxon>
        <taxon>Candidatus Thermofonsia Clade 1</taxon>
    </lineage>
</organism>
<dbReference type="Proteomes" id="UP000229681">
    <property type="component" value="Unassembled WGS sequence"/>
</dbReference>
<dbReference type="InterPro" id="IPR041682">
    <property type="entry name" value="AAA_14"/>
</dbReference>
<feature type="domain" description="AAA" evidence="1">
    <location>
        <begin position="48"/>
        <end position="187"/>
    </location>
</feature>
<evidence type="ECO:0000313" key="4">
    <source>
        <dbReference type="Proteomes" id="UP000229681"/>
    </source>
</evidence>
<dbReference type="PANTHER" id="PTHR33295">
    <property type="entry name" value="ATPASE"/>
    <property type="match status" value="1"/>
</dbReference>
<dbReference type="EMBL" id="PGTM01000057">
    <property type="protein sequence ID" value="PJF36396.1"/>
    <property type="molecule type" value="Genomic_DNA"/>
</dbReference>
<name>A0A2M8PFR8_9CHLR</name>
<dbReference type="Pfam" id="PF13635">
    <property type="entry name" value="DUF4143"/>
    <property type="match status" value="1"/>
</dbReference>
<gene>
    <name evidence="3" type="ORF">CUN49_05665</name>
</gene>
<feature type="domain" description="DUF4143" evidence="2">
    <location>
        <begin position="279"/>
        <end position="438"/>
    </location>
</feature>
<dbReference type="Gene3D" id="3.40.50.300">
    <property type="entry name" value="P-loop containing nucleotide triphosphate hydrolases"/>
    <property type="match status" value="1"/>
</dbReference>
<dbReference type="InterPro" id="IPR025420">
    <property type="entry name" value="DUF4143"/>
</dbReference>
<evidence type="ECO:0008006" key="5">
    <source>
        <dbReference type="Google" id="ProtNLM"/>
    </source>
</evidence>
<dbReference type="InterPro" id="IPR027417">
    <property type="entry name" value="P-loop_NTPase"/>
</dbReference>
<dbReference type="Pfam" id="PF13173">
    <property type="entry name" value="AAA_14"/>
    <property type="match status" value="1"/>
</dbReference>
<dbReference type="AlphaFoldDB" id="A0A2M8PFR8"/>
<dbReference type="PANTHER" id="PTHR33295:SF18">
    <property type="entry name" value="AAA+ ATPASE DOMAIN-CONTAINING PROTEIN"/>
    <property type="match status" value="1"/>
</dbReference>
<dbReference type="CDD" id="cd00009">
    <property type="entry name" value="AAA"/>
    <property type="match status" value="1"/>
</dbReference>
<evidence type="ECO:0000313" key="3">
    <source>
        <dbReference type="EMBL" id="PJF36396.1"/>
    </source>
</evidence>